<dbReference type="SUPFAM" id="SSF55008">
    <property type="entry name" value="HMA, heavy metal-associated domain"/>
    <property type="match status" value="1"/>
</dbReference>
<dbReference type="FunFam" id="3.30.70.100:FF:000001">
    <property type="entry name" value="ATPase copper transporting beta"/>
    <property type="match status" value="1"/>
</dbReference>
<dbReference type="EMBL" id="QFOZ01000004">
    <property type="protein sequence ID" value="PZP89148.1"/>
    <property type="molecule type" value="Genomic_DNA"/>
</dbReference>
<dbReference type="InterPro" id="IPR006121">
    <property type="entry name" value="HMA_dom"/>
</dbReference>
<comment type="caution">
    <text evidence="3">The sequence shown here is derived from an EMBL/GenBank/DDBJ whole genome shotgun (WGS) entry which is preliminary data.</text>
</comment>
<dbReference type="PROSITE" id="PS01047">
    <property type="entry name" value="HMA_1"/>
    <property type="match status" value="1"/>
</dbReference>
<evidence type="ECO:0000313" key="4">
    <source>
        <dbReference type="Proteomes" id="UP000248606"/>
    </source>
</evidence>
<dbReference type="Proteomes" id="UP000248606">
    <property type="component" value="Unassembled WGS sequence"/>
</dbReference>
<name>A0A2W5ICW7_9ACTN</name>
<dbReference type="RefSeq" id="WP_290595879.1">
    <property type="nucleotide sequence ID" value="NZ_CAKZIO010000004.1"/>
</dbReference>
<dbReference type="GO" id="GO:0006825">
    <property type="term" value="P:copper ion transport"/>
    <property type="evidence" value="ECO:0007669"/>
    <property type="project" value="InterPro"/>
</dbReference>
<dbReference type="PRINTS" id="PR00944">
    <property type="entry name" value="CUEXPORT"/>
</dbReference>
<dbReference type="PROSITE" id="PS50846">
    <property type="entry name" value="HMA_2"/>
    <property type="match status" value="1"/>
</dbReference>
<reference evidence="3 4" key="1">
    <citation type="submission" date="2017-08" db="EMBL/GenBank/DDBJ databases">
        <title>Infants hospitalized years apart are colonized by the same room-sourced microbial strains.</title>
        <authorList>
            <person name="Brooks B."/>
            <person name="Olm M.R."/>
            <person name="Firek B.A."/>
            <person name="Baker R."/>
            <person name="Thomas B.C."/>
            <person name="Morowitz M.J."/>
            <person name="Banfield J.F."/>
        </authorList>
    </citation>
    <scope>NUCLEOTIDE SEQUENCE [LARGE SCALE GENOMIC DNA]</scope>
    <source>
        <strain evidence="3">S2_006_000_R1_57</strain>
    </source>
</reference>
<dbReference type="Pfam" id="PF00403">
    <property type="entry name" value="HMA"/>
    <property type="match status" value="1"/>
</dbReference>
<evidence type="ECO:0000256" key="1">
    <source>
        <dbReference type="ARBA" id="ARBA00022723"/>
    </source>
</evidence>
<gene>
    <name evidence="3" type="ORF">DI579_04460</name>
</gene>
<dbReference type="InterPro" id="IPR000428">
    <property type="entry name" value="Cu-bd"/>
</dbReference>
<feature type="domain" description="HMA" evidence="2">
    <location>
        <begin position="2"/>
        <end position="67"/>
    </location>
</feature>
<evidence type="ECO:0000259" key="2">
    <source>
        <dbReference type="PROSITE" id="PS50846"/>
    </source>
</evidence>
<organism evidence="3 4">
    <name type="scientific">Lawsonella clevelandensis</name>
    <dbReference type="NCBI Taxonomy" id="1528099"/>
    <lineage>
        <taxon>Bacteria</taxon>
        <taxon>Bacillati</taxon>
        <taxon>Actinomycetota</taxon>
        <taxon>Actinomycetes</taxon>
        <taxon>Mycobacteriales</taxon>
        <taxon>Lawsonellaceae</taxon>
        <taxon>Lawsonella</taxon>
    </lineage>
</organism>
<protein>
    <submittedName>
        <fullName evidence="3">Cation-transporting ATPase</fullName>
    </submittedName>
</protein>
<dbReference type="GO" id="GO:0005507">
    <property type="term" value="F:copper ion binding"/>
    <property type="evidence" value="ECO:0007669"/>
    <property type="project" value="InterPro"/>
</dbReference>
<proteinExistence type="predicted"/>
<sequence>MATTTIKINGMTCDHCVKRVTKEISTIPGVSTVAVDLAAGTATFDSENDIPRDALAAAIDEAGFTLA</sequence>
<dbReference type="InterPro" id="IPR017969">
    <property type="entry name" value="Heavy-metal-associated_CS"/>
</dbReference>
<dbReference type="AlphaFoldDB" id="A0A2W5ICW7"/>
<dbReference type="CDD" id="cd00371">
    <property type="entry name" value="HMA"/>
    <property type="match status" value="1"/>
</dbReference>
<accession>A0A2W5ICW7</accession>
<keyword evidence="1" id="KW-0479">Metal-binding</keyword>
<dbReference type="Gene3D" id="3.30.70.100">
    <property type="match status" value="1"/>
</dbReference>
<dbReference type="InterPro" id="IPR036163">
    <property type="entry name" value="HMA_dom_sf"/>
</dbReference>
<evidence type="ECO:0000313" key="3">
    <source>
        <dbReference type="EMBL" id="PZP89148.1"/>
    </source>
</evidence>